<organism evidence="1 2">
    <name type="scientific">Basidiobolus meristosporus CBS 931.73</name>
    <dbReference type="NCBI Taxonomy" id="1314790"/>
    <lineage>
        <taxon>Eukaryota</taxon>
        <taxon>Fungi</taxon>
        <taxon>Fungi incertae sedis</taxon>
        <taxon>Zoopagomycota</taxon>
        <taxon>Entomophthoromycotina</taxon>
        <taxon>Basidiobolomycetes</taxon>
        <taxon>Basidiobolales</taxon>
        <taxon>Basidiobolaceae</taxon>
        <taxon>Basidiobolus</taxon>
    </lineage>
</organism>
<protein>
    <submittedName>
        <fullName evidence="1">Uncharacterized protein</fullName>
    </submittedName>
</protein>
<dbReference type="Proteomes" id="UP000193498">
    <property type="component" value="Unassembled WGS sequence"/>
</dbReference>
<comment type="caution">
    <text evidence="1">The sequence shown here is derived from an EMBL/GenBank/DDBJ whole genome shotgun (WGS) entry which is preliminary data.</text>
</comment>
<evidence type="ECO:0000313" key="1">
    <source>
        <dbReference type="EMBL" id="ORY05769.1"/>
    </source>
</evidence>
<reference evidence="1 2" key="1">
    <citation type="submission" date="2016-07" db="EMBL/GenBank/DDBJ databases">
        <title>Pervasive Adenine N6-methylation of Active Genes in Fungi.</title>
        <authorList>
            <consortium name="DOE Joint Genome Institute"/>
            <person name="Mondo S.J."/>
            <person name="Dannebaum R.O."/>
            <person name="Kuo R.C."/>
            <person name="Labutti K."/>
            <person name="Haridas S."/>
            <person name="Kuo A."/>
            <person name="Salamov A."/>
            <person name="Ahrendt S.R."/>
            <person name="Lipzen A."/>
            <person name="Sullivan W."/>
            <person name="Andreopoulos W.B."/>
            <person name="Clum A."/>
            <person name="Lindquist E."/>
            <person name="Daum C."/>
            <person name="Ramamoorthy G.K."/>
            <person name="Gryganskyi A."/>
            <person name="Culley D."/>
            <person name="Magnuson J.K."/>
            <person name="James T.Y."/>
            <person name="O'Malley M.A."/>
            <person name="Stajich J.E."/>
            <person name="Spatafora J.W."/>
            <person name="Visel A."/>
            <person name="Grigoriev I.V."/>
        </authorList>
    </citation>
    <scope>NUCLEOTIDE SEQUENCE [LARGE SCALE GENOMIC DNA]</scope>
    <source>
        <strain evidence="1 2">CBS 931.73</strain>
    </source>
</reference>
<dbReference type="InParanoid" id="A0A1Y1Z684"/>
<sequence>MATGCESDKRTIPFQISPFPGNCSSETVKGSYYLVPKGYRVLLVQREESTRAKNTSHHIRAYLPATKSTLPDPGINSVPSNHKKYMFGLESGEYSQDPSLWHTAYSNYRSLKMDELSKCNIFGEPASRLIANLWQQMTDEERLRFQY</sequence>
<evidence type="ECO:0000313" key="2">
    <source>
        <dbReference type="Proteomes" id="UP000193498"/>
    </source>
</evidence>
<gene>
    <name evidence="1" type="ORF">K493DRAFT_296329</name>
</gene>
<proteinExistence type="predicted"/>
<dbReference type="AlphaFoldDB" id="A0A1Y1Z684"/>
<name>A0A1Y1Z684_9FUNG</name>
<accession>A0A1Y1Z684</accession>
<dbReference type="EMBL" id="MCFE01000022">
    <property type="protein sequence ID" value="ORY05769.1"/>
    <property type="molecule type" value="Genomic_DNA"/>
</dbReference>
<keyword evidence="2" id="KW-1185">Reference proteome</keyword>